<protein>
    <submittedName>
        <fullName evidence="2">Uncharacterized protein</fullName>
    </submittedName>
</protein>
<reference evidence="2" key="1">
    <citation type="submission" date="2021-01" db="EMBL/GenBank/DDBJ databases">
        <authorList>
            <person name="Corre E."/>
            <person name="Pelletier E."/>
            <person name="Niang G."/>
            <person name="Scheremetjew M."/>
            <person name="Finn R."/>
            <person name="Kale V."/>
            <person name="Holt S."/>
            <person name="Cochrane G."/>
            <person name="Meng A."/>
            <person name="Brown T."/>
            <person name="Cohen L."/>
        </authorList>
    </citation>
    <scope>NUCLEOTIDE SEQUENCE</scope>
    <source>
        <strain evidence="2">DIVA3 518/3/11/1/6</strain>
    </source>
</reference>
<name>A0A7S4HLR8_9EUKA</name>
<dbReference type="AlphaFoldDB" id="A0A7S4HLR8"/>
<sequence length="162" mass="19206">MGGAESHHYRPEPWSPHKSEKEYAKWRASRTNEHMAMVKKNYEYYVRAAFVARDDYMYRYMKRVDILAKQQNVSFKGKMTPAHAWELKGYFKNPYEALLGEMEGTMVKVTHNLHMPAGDYGDRPVYIEELHKDDKRIYGDTTWFHENLDKTDSKKYAVAVEE</sequence>
<gene>
    <name evidence="2" type="ORF">VSP0166_LOCUS1953</name>
</gene>
<evidence type="ECO:0000313" key="2">
    <source>
        <dbReference type="EMBL" id="CAE2202835.1"/>
    </source>
</evidence>
<accession>A0A7S4HLR8</accession>
<dbReference type="EMBL" id="HBKP01002743">
    <property type="protein sequence ID" value="CAE2202835.1"/>
    <property type="molecule type" value="Transcribed_RNA"/>
</dbReference>
<feature type="region of interest" description="Disordered" evidence="1">
    <location>
        <begin position="1"/>
        <end position="21"/>
    </location>
</feature>
<organism evidence="2">
    <name type="scientific">Vannella robusta</name>
    <dbReference type="NCBI Taxonomy" id="1487602"/>
    <lineage>
        <taxon>Eukaryota</taxon>
        <taxon>Amoebozoa</taxon>
        <taxon>Discosea</taxon>
        <taxon>Flabellinia</taxon>
        <taxon>Vannellidae</taxon>
        <taxon>Vannella</taxon>
    </lineage>
</organism>
<proteinExistence type="predicted"/>
<evidence type="ECO:0000256" key="1">
    <source>
        <dbReference type="SAM" id="MobiDB-lite"/>
    </source>
</evidence>